<dbReference type="InterPro" id="IPR036188">
    <property type="entry name" value="FAD/NAD-bd_sf"/>
</dbReference>
<dbReference type="EMBL" id="KZ613942">
    <property type="protein sequence ID" value="PMD43301.1"/>
    <property type="molecule type" value="Genomic_DNA"/>
</dbReference>
<dbReference type="Gene3D" id="3.30.9.10">
    <property type="entry name" value="D-Amino Acid Oxidase, subunit A, domain 2"/>
    <property type="match status" value="1"/>
</dbReference>
<name>A0A2J6RXR3_HYAVF</name>
<dbReference type="OrthoDB" id="429143at2759"/>
<evidence type="ECO:0000313" key="2">
    <source>
        <dbReference type="EMBL" id="PMD43301.1"/>
    </source>
</evidence>
<reference evidence="2 3" key="1">
    <citation type="submission" date="2016-04" db="EMBL/GenBank/DDBJ databases">
        <title>A degradative enzymes factory behind the ericoid mycorrhizal symbiosis.</title>
        <authorList>
            <consortium name="DOE Joint Genome Institute"/>
            <person name="Martino E."/>
            <person name="Morin E."/>
            <person name="Grelet G."/>
            <person name="Kuo A."/>
            <person name="Kohler A."/>
            <person name="Daghino S."/>
            <person name="Barry K."/>
            <person name="Choi C."/>
            <person name="Cichocki N."/>
            <person name="Clum A."/>
            <person name="Copeland A."/>
            <person name="Hainaut M."/>
            <person name="Haridas S."/>
            <person name="Labutti K."/>
            <person name="Lindquist E."/>
            <person name="Lipzen A."/>
            <person name="Khouja H.-R."/>
            <person name="Murat C."/>
            <person name="Ohm R."/>
            <person name="Olson A."/>
            <person name="Spatafora J."/>
            <person name="Veneault-Fourrey C."/>
            <person name="Henrissat B."/>
            <person name="Grigoriev I."/>
            <person name="Martin F."/>
            <person name="Perotto S."/>
        </authorList>
    </citation>
    <scope>NUCLEOTIDE SEQUENCE [LARGE SCALE GENOMIC DNA]</scope>
    <source>
        <strain evidence="2 3">F</strain>
    </source>
</reference>
<sequence>MASADETRFANVASNIFPVSNSTTPYWRTELHEIDSIRSSEDLPSECDVLIVGAGLSGVSTAYHLLDDNPSPPSIVLLEAREVCSGATGRNGGHLMMIWSWIDEISKEFGLEAAKEVALFQRDQVYAMKAVAEKEKLDCDAILTRCFEVVLDQRHFDAASKVYQKQLEDGLDFIQDVNFVGPKHAEKLSGVKGAKGGVTTTALQLWPYKFVSGLLSRLLERSPSLNVQTHTPVTSIIASNDGTSIVHTPRGTIRAQKIVFATNGYTTGIVPEFEKKIVPIKISCSHISAPEDSPNPPPQLTHTYGLSYTPSSRDYLIPRPDGGVICGGARYTYKDDQKLWFNRWDDSTVLEATRPHFESVMQKNFRGWEKSGAAVDYLWSGIIGHTADGYPLCGKVPGKENHFILAGYNGGGMPHIFLTAKGIAKMIREDAAFEKSGIPRIFKITEERLRKDVQPRPNQ</sequence>
<gene>
    <name evidence="2" type="ORF">L207DRAFT_509813</name>
</gene>
<dbReference type="Pfam" id="PF01266">
    <property type="entry name" value="DAO"/>
    <property type="match status" value="1"/>
</dbReference>
<evidence type="ECO:0000313" key="3">
    <source>
        <dbReference type="Proteomes" id="UP000235786"/>
    </source>
</evidence>
<dbReference type="SUPFAM" id="SSF51905">
    <property type="entry name" value="FAD/NAD(P)-binding domain"/>
    <property type="match status" value="1"/>
</dbReference>
<accession>A0A2J6RXR3</accession>
<dbReference type="GO" id="GO:0005737">
    <property type="term" value="C:cytoplasm"/>
    <property type="evidence" value="ECO:0007669"/>
    <property type="project" value="TreeGrafter"/>
</dbReference>
<keyword evidence="3" id="KW-1185">Reference proteome</keyword>
<organism evidence="2 3">
    <name type="scientific">Hyaloscypha variabilis (strain UAMH 11265 / GT02V1 / F)</name>
    <name type="common">Meliniomyces variabilis</name>
    <dbReference type="NCBI Taxonomy" id="1149755"/>
    <lineage>
        <taxon>Eukaryota</taxon>
        <taxon>Fungi</taxon>
        <taxon>Dikarya</taxon>
        <taxon>Ascomycota</taxon>
        <taxon>Pezizomycotina</taxon>
        <taxon>Leotiomycetes</taxon>
        <taxon>Helotiales</taxon>
        <taxon>Hyaloscyphaceae</taxon>
        <taxon>Hyaloscypha</taxon>
        <taxon>Hyaloscypha variabilis</taxon>
    </lineage>
</organism>
<dbReference type="InterPro" id="IPR006076">
    <property type="entry name" value="FAD-dep_OxRdtase"/>
</dbReference>
<dbReference type="Gene3D" id="3.50.50.60">
    <property type="entry name" value="FAD/NAD(P)-binding domain"/>
    <property type="match status" value="1"/>
</dbReference>
<dbReference type="PANTHER" id="PTHR13847">
    <property type="entry name" value="SARCOSINE DEHYDROGENASE-RELATED"/>
    <property type="match status" value="1"/>
</dbReference>
<dbReference type="STRING" id="1149755.A0A2J6RXR3"/>
<feature type="domain" description="FAD dependent oxidoreductase" evidence="1">
    <location>
        <begin position="48"/>
        <end position="425"/>
    </location>
</feature>
<dbReference type="AlphaFoldDB" id="A0A2J6RXR3"/>
<dbReference type="PANTHER" id="PTHR13847:SF279">
    <property type="entry name" value="FAD DEPENDENT OXIDOREDUCTASE DOMAIN-CONTAINING PROTEIN-RELATED"/>
    <property type="match status" value="1"/>
</dbReference>
<evidence type="ECO:0000259" key="1">
    <source>
        <dbReference type="Pfam" id="PF01266"/>
    </source>
</evidence>
<protein>
    <submittedName>
        <fullName evidence="2">FAD dependent oxidoreductase</fullName>
    </submittedName>
</protein>
<dbReference type="Proteomes" id="UP000235786">
    <property type="component" value="Unassembled WGS sequence"/>
</dbReference>
<proteinExistence type="predicted"/>